<organism evidence="3 4">
    <name type="scientific">Limnoraphis robusta CCNP1315</name>
    <dbReference type="NCBI Taxonomy" id="3110306"/>
    <lineage>
        <taxon>Bacteria</taxon>
        <taxon>Bacillati</taxon>
        <taxon>Cyanobacteriota</taxon>
        <taxon>Cyanophyceae</taxon>
        <taxon>Oscillatoriophycideae</taxon>
        <taxon>Oscillatoriales</taxon>
        <taxon>Sirenicapillariaceae</taxon>
        <taxon>Limnoraphis</taxon>
    </lineage>
</organism>
<proteinExistence type="predicted"/>
<feature type="non-terminal residue" evidence="3">
    <location>
        <position position="1"/>
    </location>
</feature>
<dbReference type="EMBL" id="JAYGHT010000203">
    <property type="protein sequence ID" value="MEA5523176.1"/>
    <property type="molecule type" value="Genomic_DNA"/>
</dbReference>
<protein>
    <submittedName>
        <fullName evidence="3">Transposase</fullName>
    </submittedName>
</protein>
<reference evidence="3 4" key="1">
    <citation type="submission" date="2023-12" db="EMBL/GenBank/DDBJ databases">
        <title>Baltic Sea Cyanobacteria.</title>
        <authorList>
            <person name="Delbaje E."/>
            <person name="Fewer D.P."/>
            <person name="Shishido T.K."/>
        </authorList>
    </citation>
    <scope>NUCLEOTIDE SEQUENCE [LARGE SCALE GENOMIC DNA]</scope>
    <source>
        <strain evidence="3 4">CCNP 1315</strain>
    </source>
</reference>
<dbReference type="RefSeq" id="WP_323276264.1">
    <property type="nucleotide sequence ID" value="NZ_JAYGHT010000203.1"/>
</dbReference>
<feature type="domain" description="Cas12f1-like TNB" evidence="2">
    <location>
        <begin position="39"/>
        <end position="104"/>
    </location>
</feature>
<evidence type="ECO:0000313" key="3">
    <source>
        <dbReference type="EMBL" id="MEA5523176.1"/>
    </source>
</evidence>
<dbReference type="Proteomes" id="UP001301728">
    <property type="component" value="Unassembled WGS sequence"/>
</dbReference>
<comment type="caution">
    <text evidence="3">The sequence shown here is derived from an EMBL/GenBank/DDBJ whole genome shotgun (WGS) entry which is preliminary data.</text>
</comment>
<gene>
    <name evidence="3" type="ORF">VB854_30015</name>
</gene>
<evidence type="ECO:0000259" key="2">
    <source>
        <dbReference type="Pfam" id="PF07282"/>
    </source>
</evidence>
<evidence type="ECO:0000313" key="4">
    <source>
        <dbReference type="Proteomes" id="UP001301728"/>
    </source>
</evidence>
<keyword evidence="4" id="KW-1185">Reference proteome</keyword>
<keyword evidence="1" id="KW-0238">DNA-binding</keyword>
<name>A0ABU5U8J5_9CYAN</name>
<sequence length="165" mass="18528">RKDALALVKSNDLIVYEDLKIRNMVKNHHLAKSISDASWYQFTQWLQYFAKIHNVVCIAVPPYNTTVDCSNCGNQVKKTLSTRTHQCSKCGLVLDRDHNAAKNILAKGLKLLAQYLNSTVGHTESDPKKVKAQGENDLWLVNGDANILSRFCELRISNCAENPSL</sequence>
<dbReference type="Pfam" id="PF07282">
    <property type="entry name" value="Cas12f1-like_TNB"/>
    <property type="match status" value="1"/>
</dbReference>
<evidence type="ECO:0000256" key="1">
    <source>
        <dbReference type="ARBA" id="ARBA00023125"/>
    </source>
</evidence>
<accession>A0ABU5U8J5</accession>
<dbReference type="InterPro" id="IPR010095">
    <property type="entry name" value="Cas12f1-like_TNB"/>
</dbReference>
<dbReference type="NCBIfam" id="NF040570">
    <property type="entry name" value="guided_TnpB"/>
    <property type="match status" value="1"/>
</dbReference>